<dbReference type="InterPro" id="IPR018097">
    <property type="entry name" value="EGF_Ca-bd_CS"/>
</dbReference>
<feature type="domain" description="Ig-like" evidence="7">
    <location>
        <begin position="298"/>
        <end position="395"/>
    </location>
</feature>
<dbReference type="InterPro" id="IPR000742">
    <property type="entry name" value="EGF"/>
</dbReference>
<keyword evidence="9" id="KW-1185">Reference proteome</keyword>
<keyword evidence="4" id="KW-1015">Disulfide bond</keyword>
<dbReference type="CDD" id="cd00096">
    <property type="entry name" value="Ig"/>
    <property type="match status" value="1"/>
</dbReference>
<dbReference type="Pfam" id="PF07645">
    <property type="entry name" value="EGF_CA"/>
    <property type="match status" value="1"/>
</dbReference>
<dbReference type="InterPro" id="IPR003599">
    <property type="entry name" value="Ig_sub"/>
</dbReference>
<dbReference type="InterPro" id="IPR049883">
    <property type="entry name" value="NOTCH1_EGF-like"/>
</dbReference>
<evidence type="ECO:0000313" key="9">
    <source>
        <dbReference type="Proteomes" id="UP001159427"/>
    </source>
</evidence>
<keyword evidence="2" id="KW-0732">Signal</keyword>
<dbReference type="Pfam" id="PF12947">
    <property type="entry name" value="EGF_3"/>
    <property type="match status" value="1"/>
</dbReference>
<keyword evidence="3" id="KW-0677">Repeat</keyword>
<comment type="caution">
    <text evidence="5">Lacks conserved residue(s) required for the propagation of feature annotation.</text>
</comment>
<feature type="domain" description="EGF-like" evidence="6">
    <location>
        <begin position="208"/>
        <end position="248"/>
    </location>
</feature>
<dbReference type="Proteomes" id="UP001159427">
    <property type="component" value="Unassembled WGS sequence"/>
</dbReference>
<dbReference type="SUPFAM" id="SSF57184">
    <property type="entry name" value="Growth factor receptor domain"/>
    <property type="match status" value="1"/>
</dbReference>
<dbReference type="SUPFAM" id="SSF48726">
    <property type="entry name" value="Immunoglobulin"/>
    <property type="match status" value="2"/>
</dbReference>
<feature type="domain" description="Ig-like" evidence="7">
    <location>
        <begin position="398"/>
        <end position="505"/>
    </location>
</feature>
<dbReference type="CDD" id="cd00054">
    <property type="entry name" value="EGF_CA"/>
    <property type="match status" value="2"/>
</dbReference>
<name>A0ABN8R7A9_9CNID</name>
<organism evidence="8 9">
    <name type="scientific">Porites evermanni</name>
    <dbReference type="NCBI Taxonomy" id="104178"/>
    <lineage>
        <taxon>Eukaryota</taxon>
        <taxon>Metazoa</taxon>
        <taxon>Cnidaria</taxon>
        <taxon>Anthozoa</taxon>
        <taxon>Hexacorallia</taxon>
        <taxon>Scleractinia</taxon>
        <taxon>Fungiina</taxon>
        <taxon>Poritidae</taxon>
        <taxon>Porites</taxon>
    </lineage>
</organism>
<keyword evidence="1 5" id="KW-0245">EGF-like domain</keyword>
<dbReference type="Gene3D" id="2.10.25.10">
    <property type="entry name" value="Laminin"/>
    <property type="match status" value="2"/>
</dbReference>
<dbReference type="SMART" id="SM00409">
    <property type="entry name" value="IG"/>
    <property type="match status" value="2"/>
</dbReference>
<comment type="caution">
    <text evidence="8">The sequence shown here is derived from an EMBL/GenBank/DDBJ whole genome shotgun (WGS) entry which is preliminary data.</text>
</comment>
<dbReference type="SMART" id="SM00179">
    <property type="entry name" value="EGF_CA"/>
    <property type="match status" value="2"/>
</dbReference>
<sequence>MNERSRDTAPLSVVNFCGVGHHEDIRFIRFLYLEMFTWKMFTAKLLQVLLILQGSTNVFGKPGLTDIALTGFQRAKCQQLRSSSANVQFPLYCKPGSLTVRYLNVGGGLFKTSGFSYHGDVLRTFDVQFQTEQDGNGDIVAKFNGAVLKCDGLAARKIKTCTIPRNLRPWSGSIIVKIGISHPGTRFQMAGTPVCWRTGFTGYNCNQDIDECATSTHSCHMNAICRNTWGSYLCACKTGYSGNGRSCSDINECVVHKDKVLCAWKDGCVNTHGGYKCKCPSGYKVSSQDFRLCEKDIPQMLSRSSNVTVLFLQTATLPCRYSASGPVTVSWRINNRIIAVKRTDGSKQTINRRLTLGDSGDLMIHNTTFGDAGRFMCIVQNVRFFSGIIHNLRIESKPLMSVKFLVNGTHTTSHKYRFGENLTVDCQVVGLPLPTVTWSHGQQLITPSARRKVILGPLPNAPAFLKGAAVQLQLHIKGIQKADSGVYSCKAANRHGVTIKTITLSV</sequence>
<dbReference type="InterPro" id="IPR050751">
    <property type="entry name" value="ECM_structural_protein"/>
</dbReference>
<dbReference type="Pfam" id="PF13927">
    <property type="entry name" value="Ig_3"/>
    <property type="match status" value="2"/>
</dbReference>
<dbReference type="PANTHER" id="PTHR24034">
    <property type="entry name" value="EGF-LIKE DOMAIN-CONTAINING PROTEIN"/>
    <property type="match status" value="1"/>
</dbReference>
<evidence type="ECO:0000256" key="4">
    <source>
        <dbReference type="ARBA" id="ARBA00023157"/>
    </source>
</evidence>
<evidence type="ECO:0000256" key="1">
    <source>
        <dbReference type="ARBA" id="ARBA00022536"/>
    </source>
</evidence>
<dbReference type="InterPro" id="IPR001881">
    <property type="entry name" value="EGF-like_Ca-bd_dom"/>
</dbReference>
<evidence type="ECO:0000259" key="7">
    <source>
        <dbReference type="PROSITE" id="PS50835"/>
    </source>
</evidence>
<reference evidence="8 9" key="1">
    <citation type="submission" date="2022-05" db="EMBL/GenBank/DDBJ databases">
        <authorList>
            <consortium name="Genoscope - CEA"/>
            <person name="William W."/>
        </authorList>
    </citation>
    <scope>NUCLEOTIDE SEQUENCE [LARGE SCALE GENOMIC DNA]</scope>
</reference>
<dbReference type="InterPro" id="IPR036179">
    <property type="entry name" value="Ig-like_dom_sf"/>
</dbReference>
<accession>A0ABN8R7A9</accession>
<dbReference type="Gene3D" id="2.60.40.10">
    <property type="entry name" value="Immunoglobulins"/>
    <property type="match status" value="2"/>
</dbReference>
<dbReference type="InterPro" id="IPR003598">
    <property type="entry name" value="Ig_sub2"/>
</dbReference>
<proteinExistence type="predicted"/>
<dbReference type="SMART" id="SM00408">
    <property type="entry name" value="IGc2"/>
    <property type="match status" value="2"/>
</dbReference>
<protein>
    <submittedName>
        <fullName evidence="8">Uncharacterized protein</fullName>
    </submittedName>
</protein>
<evidence type="ECO:0000256" key="5">
    <source>
        <dbReference type="PROSITE-ProRule" id="PRU00076"/>
    </source>
</evidence>
<evidence type="ECO:0000313" key="8">
    <source>
        <dbReference type="EMBL" id="CAH3174756.1"/>
    </source>
</evidence>
<dbReference type="EMBL" id="CALNXI010001678">
    <property type="protein sequence ID" value="CAH3174756.1"/>
    <property type="molecule type" value="Genomic_DNA"/>
</dbReference>
<dbReference type="PROSITE" id="PS50835">
    <property type="entry name" value="IG_LIKE"/>
    <property type="match status" value="2"/>
</dbReference>
<dbReference type="InterPro" id="IPR013783">
    <property type="entry name" value="Ig-like_fold"/>
</dbReference>
<evidence type="ECO:0000256" key="2">
    <source>
        <dbReference type="ARBA" id="ARBA00022729"/>
    </source>
</evidence>
<dbReference type="InterPro" id="IPR009030">
    <property type="entry name" value="Growth_fac_rcpt_cys_sf"/>
</dbReference>
<dbReference type="PROSITE" id="PS01186">
    <property type="entry name" value="EGF_2"/>
    <property type="match status" value="1"/>
</dbReference>
<dbReference type="InterPro" id="IPR007110">
    <property type="entry name" value="Ig-like_dom"/>
</dbReference>
<evidence type="ECO:0000256" key="3">
    <source>
        <dbReference type="ARBA" id="ARBA00022737"/>
    </source>
</evidence>
<gene>
    <name evidence="8" type="ORF">PEVE_00009706</name>
</gene>
<dbReference type="SMART" id="SM00181">
    <property type="entry name" value="EGF"/>
    <property type="match status" value="2"/>
</dbReference>
<dbReference type="PROSITE" id="PS00010">
    <property type="entry name" value="ASX_HYDROXYL"/>
    <property type="match status" value="2"/>
</dbReference>
<dbReference type="InterPro" id="IPR000152">
    <property type="entry name" value="EGF-type_Asp/Asn_hydroxyl_site"/>
</dbReference>
<evidence type="ECO:0000259" key="6">
    <source>
        <dbReference type="PROSITE" id="PS50026"/>
    </source>
</evidence>
<dbReference type="InterPro" id="IPR024731">
    <property type="entry name" value="NELL2-like_EGF"/>
</dbReference>
<dbReference type="PANTHER" id="PTHR24034:SF208">
    <property type="entry name" value="INTEGRIN BETA-LIKE PROTEIN C ISOFORM X1"/>
    <property type="match status" value="1"/>
</dbReference>
<dbReference type="PROSITE" id="PS01187">
    <property type="entry name" value="EGF_CA"/>
    <property type="match status" value="1"/>
</dbReference>
<dbReference type="PROSITE" id="PS50026">
    <property type="entry name" value="EGF_3"/>
    <property type="match status" value="1"/>
</dbReference>